<dbReference type="GeneID" id="136823936"/>
<dbReference type="SUPFAM" id="SSF54236">
    <property type="entry name" value="Ubiquitin-like"/>
    <property type="match status" value="1"/>
</dbReference>
<dbReference type="SUPFAM" id="SSF52833">
    <property type="entry name" value="Thioredoxin-like"/>
    <property type="match status" value="1"/>
</dbReference>
<proteinExistence type="predicted"/>
<accession>A0A7M5V1V5</accession>
<dbReference type="PROSITE" id="PS50033">
    <property type="entry name" value="UBX"/>
    <property type="match status" value="1"/>
</dbReference>
<dbReference type="Gene3D" id="1.10.8.10">
    <property type="entry name" value="DNA helicase RuvA subunit, C-terminal domain"/>
    <property type="match status" value="1"/>
</dbReference>
<dbReference type="OrthoDB" id="270602at2759"/>
<dbReference type="GO" id="GO:0043161">
    <property type="term" value="P:proteasome-mediated ubiquitin-dependent protein catabolic process"/>
    <property type="evidence" value="ECO:0007669"/>
    <property type="project" value="TreeGrafter"/>
</dbReference>
<evidence type="ECO:0000256" key="1">
    <source>
        <dbReference type="SAM" id="MobiDB-lite"/>
    </source>
</evidence>
<dbReference type="InterPro" id="IPR029071">
    <property type="entry name" value="Ubiquitin-like_domsf"/>
</dbReference>
<dbReference type="Proteomes" id="UP000594262">
    <property type="component" value="Unplaced"/>
</dbReference>
<dbReference type="CDD" id="cd14345">
    <property type="entry name" value="UBA_UBXD7"/>
    <property type="match status" value="1"/>
</dbReference>
<dbReference type="Pfam" id="PF00789">
    <property type="entry name" value="UBX"/>
    <property type="match status" value="1"/>
</dbReference>
<feature type="compositionally biased region" description="Acidic residues" evidence="1">
    <location>
        <begin position="357"/>
        <end position="392"/>
    </location>
</feature>
<dbReference type="PANTHER" id="PTHR23322:SF6">
    <property type="entry name" value="UBX DOMAIN-CONTAINING PROTEIN 7"/>
    <property type="match status" value="1"/>
</dbReference>
<feature type="region of interest" description="Disordered" evidence="1">
    <location>
        <begin position="356"/>
        <end position="414"/>
    </location>
</feature>
<dbReference type="PANTHER" id="PTHR23322">
    <property type="entry name" value="FAS-ASSOCIATED PROTEIN"/>
    <property type="match status" value="1"/>
</dbReference>
<dbReference type="AlphaFoldDB" id="A0A7M5V1V5"/>
<dbReference type="GO" id="GO:0005634">
    <property type="term" value="C:nucleus"/>
    <property type="evidence" value="ECO:0007669"/>
    <property type="project" value="TreeGrafter"/>
</dbReference>
<dbReference type="GO" id="GO:0043130">
    <property type="term" value="F:ubiquitin binding"/>
    <property type="evidence" value="ECO:0007669"/>
    <property type="project" value="TreeGrafter"/>
</dbReference>
<feature type="region of interest" description="Disordered" evidence="1">
    <location>
        <begin position="47"/>
        <end position="100"/>
    </location>
</feature>
<dbReference type="Gene3D" id="3.10.20.90">
    <property type="entry name" value="Phosphatidylinositol 3-kinase Catalytic Subunit, Chain A, domain 1"/>
    <property type="match status" value="1"/>
</dbReference>
<dbReference type="SUPFAM" id="SSF46934">
    <property type="entry name" value="UBA-like"/>
    <property type="match status" value="1"/>
</dbReference>
<dbReference type="InterPro" id="IPR036249">
    <property type="entry name" value="Thioredoxin-like_sf"/>
</dbReference>
<evidence type="ECO:0000313" key="4">
    <source>
        <dbReference type="Proteomes" id="UP000594262"/>
    </source>
</evidence>
<dbReference type="Pfam" id="PF13899">
    <property type="entry name" value="Thioredoxin_7"/>
    <property type="match status" value="1"/>
</dbReference>
<feature type="compositionally biased region" description="Low complexity" evidence="1">
    <location>
        <begin position="63"/>
        <end position="75"/>
    </location>
</feature>
<dbReference type="SMART" id="SM00594">
    <property type="entry name" value="UAS"/>
    <property type="match status" value="1"/>
</dbReference>
<protein>
    <recommendedName>
        <fullName evidence="2">UBX domain-containing protein</fullName>
    </recommendedName>
</protein>
<sequence>MAAASGKISSDLIQQYVNITGSDEESALHLLEAFNGDLESAVNMYLEGGGQLPPKNRDSIIKTSTQNSSSSTTASDDAIVVDDELNKPSSSNSGMDDEVRAPIPQKQAVLVEDEYHALPYPQRRQRSAARNAFDGFRDFKKEAEEHEKLLQQGVQPARNARKRQRLHELFRPPVDIIHVGNFQSARNSCTAKCKWLLVNIQNAMEFPCQILNRDVWSNKVVREVLKENFVLWQVHNDTDEGQHYATFYQIHNYPHLAIIDPRTGERMVVWENLGSNPSANQFAELATMFLAENPPFTNDMNSSTISIEDDDVVDVTKTDDRKNKPDALIDKSEDAQLEAAIKASLEMCNKQPKLVAIDDDEEEGSIVTVDESDESEIEISDDEDGGSVENDEIPSNKKRKINEAPGTLSDKTSVKTTKGCYEKPNVEITEEKPPTTKAATHTQNILDDPTKEKVKILLRTPTNERKQILIYHEATLEDLAREVSKLGWSSSRYELIKSFPRQNLSSLDQTTTLEKAGLHKQETIFIQDR</sequence>
<organism evidence="3 4">
    <name type="scientific">Clytia hemisphaerica</name>
    <dbReference type="NCBI Taxonomy" id="252671"/>
    <lineage>
        <taxon>Eukaryota</taxon>
        <taxon>Metazoa</taxon>
        <taxon>Cnidaria</taxon>
        <taxon>Hydrozoa</taxon>
        <taxon>Hydroidolina</taxon>
        <taxon>Leptothecata</taxon>
        <taxon>Obeliida</taxon>
        <taxon>Clytiidae</taxon>
        <taxon>Clytia</taxon>
    </lineage>
</organism>
<dbReference type="Gene3D" id="3.40.30.10">
    <property type="entry name" value="Glutaredoxin"/>
    <property type="match status" value="1"/>
</dbReference>
<evidence type="ECO:0000313" key="3">
    <source>
        <dbReference type="EnsemblMetazoa" id="CLYHEMP001998.1"/>
    </source>
</evidence>
<dbReference type="InterPro" id="IPR006577">
    <property type="entry name" value="UAS"/>
</dbReference>
<dbReference type="InterPro" id="IPR001012">
    <property type="entry name" value="UBX_dom"/>
</dbReference>
<dbReference type="InterPro" id="IPR050730">
    <property type="entry name" value="UBX_domain-protein"/>
</dbReference>
<dbReference type="EnsemblMetazoa" id="CLYHEMT001998.1">
    <property type="protein sequence ID" value="CLYHEMP001998.1"/>
    <property type="gene ID" value="CLYHEMG001998"/>
</dbReference>
<feature type="domain" description="UBX" evidence="2">
    <location>
        <begin position="449"/>
        <end position="526"/>
    </location>
</feature>
<keyword evidence="4" id="KW-1185">Reference proteome</keyword>
<evidence type="ECO:0000259" key="2">
    <source>
        <dbReference type="PROSITE" id="PS50033"/>
    </source>
</evidence>
<name>A0A7M5V1V5_9CNID</name>
<dbReference type="Pfam" id="PF14555">
    <property type="entry name" value="UBA_4"/>
    <property type="match status" value="1"/>
</dbReference>
<dbReference type="InterPro" id="IPR009060">
    <property type="entry name" value="UBA-like_sf"/>
</dbReference>
<dbReference type="CDD" id="cd02958">
    <property type="entry name" value="UAS"/>
    <property type="match status" value="1"/>
</dbReference>
<reference evidence="3" key="1">
    <citation type="submission" date="2021-01" db="UniProtKB">
        <authorList>
            <consortium name="EnsemblMetazoa"/>
        </authorList>
    </citation>
    <scope>IDENTIFICATION</scope>
</reference>
<dbReference type="RefSeq" id="XP_066936195.1">
    <property type="nucleotide sequence ID" value="XM_067080094.1"/>
</dbReference>